<evidence type="ECO:0000313" key="2">
    <source>
        <dbReference type="Proteomes" id="UP000187283"/>
    </source>
</evidence>
<dbReference type="EMBL" id="LSSN01004549">
    <property type="protein sequence ID" value="OMJ11333.1"/>
    <property type="molecule type" value="Genomic_DNA"/>
</dbReference>
<proteinExistence type="predicted"/>
<dbReference type="Proteomes" id="UP000187283">
    <property type="component" value="Unassembled WGS sequence"/>
</dbReference>
<name>A0A1R1X9M3_9FUNG</name>
<dbReference type="AlphaFoldDB" id="A0A1R1X9M3"/>
<reference evidence="1 2" key="1">
    <citation type="submission" date="2017-01" db="EMBL/GenBank/DDBJ databases">
        <authorList>
            <person name="Mah S.A."/>
            <person name="Swanson W.J."/>
            <person name="Moy G.W."/>
            <person name="Vacquier V.D."/>
        </authorList>
    </citation>
    <scope>NUCLEOTIDE SEQUENCE [LARGE SCALE GENOMIC DNA]</scope>
    <source>
        <strain evidence="1 2">GSMNP</strain>
    </source>
</reference>
<evidence type="ECO:0000313" key="1">
    <source>
        <dbReference type="EMBL" id="OMJ11333.1"/>
    </source>
</evidence>
<keyword evidence="2" id="KW-1185">Reference proteome</keyword>
<organism evidence="1 2">
    <name type="scientific">Smittium culicis</name>
    <dbReference type="NCBI Taxonomy" id="133412"/>
    <lineage>
        <taxon>Eukaryota</taxon>
        <taxon>Fungi</taxon>
        <taxon>Fungi incertae sedis</taxon>
        <taxon>Zoopagomycota</taxon>
        <taxon>Kickxellomycotina</taxon>
        <taxon>Harpellomycetes</taxon>
        <taxon>Harpellales</taxon>
        <taxon>Legeriomycetaceae</taxon>
        <taxon>Smittium</taxon>
    </lineage>
</organism>
<sequence>MNIFSIQFTLSFDSAGGEVEILFSSEKSSDEPQLFLPLPPFFGNALKSPPFLINRSRKTGDVKIVLK</sequence>
<comment type="caution">
    <text evidence="1">The sequence shown here is derived from an EMBL/GenBank/DDBJ whole genome shotgun (WGS) entry which is preliminary data.</text>
</comment>
<gene>
    <name evidence="1" type="ORF">AYI70_g9790</name>
</gene>
<protein>
    <submittedName>
        <fullName evidence="1">Uncharacterized protein</fullName>
    </submittedName>
</protein>
<accession>A0A1R1X9M3</accession>